<accession>A0A9N9D1A9</accession>
<evidence type="ECO:0000313" key="2">
    <source>
        <dbReference type="EMBL" id="CAG8622603.1"/>
    </source>
</evidence>
<protein>
    <submittedName>
        <fullName evidence="2">5227_t:CDS:1</fullName>
    </submittedName>
</protein>
<reference evidence="2" key="1">
    <citation type="submission" date="2021-06" db="EMBL/GenBank/DDBJ databases">
        <authorList>
            <person name="Kallberg Y."/>
            <person name="Tangrot J."/>
            <person name="Rosling A."/>
        </authorList>
    </citation>
    <scope>NUCLEOTIDE SEQUENCE</scope>
    <source>
        <strain evidence="2">MA453B</strain>
    </source>
</reference>
<dbReference type="EMBL" id="CAJVPY010004552">
    <property type="protein sequence ID" value="CAG8622603.1"/>
    <property type="molecule type" value="Genomic_DNA"/>
</dbReference>
<proteinExistence type="predicted"/>
<name>A0A9N9D1A9_9GLOM</name>
<evidence type="ECO:0000313" key="3">
    <source>
        <dbReference type="Proteomes" id="UP000789405"/>
    </source>
</evidence>
<dbReference type="AlphaFoldDB" id="A0A9N9D1A9"/>
<keyword evidence="1" id="KW-1133">Transmembrane helix</keyword>
<dbReference type="OrthoDB" id="2382751at2759"/>
<comment type="caution">
    <text evidence="2">The sequence shown here is derived from an EMBL/GenBank/DDBJ whole genome shotgun (WGS) entry which is preliminary data.</text>
</comment>
<feature type="transmembrane region" description="Helical" evidence="1">
    <location>
        <begin position="94"/>
        <end position="116"/>
    </location>
</feature>
<feature type="transmembrane region" description="Helical" evidence="1">
    <location>
        <begin position="61"/>
        <end position="82"/>
    </location>
</feature>
<feature type="transmembrane region" description="Helical" evidence="1">
    <location>
        <begin position="156"/>
        <end position="177"/>
    </location>
</feature>
<feature type="transmembrane region" description="Helical" evidence="1">
    <location>
        <begin position="128"/>
        <end position="150"/>
    </location>
</feature>
<keyword evidence="1" id="KW-0472">Membrane</keyword>
<keyword evidence="1" id="KW-0812">Transmembrane</keyword>
<organism evidence="2 3">
    <name type="scientific">Dentiscutata erythropus</name>
    <dbReference type="NCBI Taxonomy" id="1348616"/>
    <lineage>
        <taxon>Eukaryota</taxon>
        <taxon>Fungi</taxon>
        <taxon>Fungi incertae sedis</taxon>
        <taxon>Mucoromycota</taxon>
        <taxon>Glomeromycotina</taxon>
        <taxon>Glomeromycetes</taxon>
        <taxon>Diversisporales</taxon>
        <taxon>Gigasporaceae</taxon>
        <taxon>Dentiscutata</taxon>
    </lineage>
</organism>
<keyword evidence="3" id="KW-1185">Reference proteome</keyword>
<sequence length="178" mass="19916">MSGNPAISGGNSTPNRNSEISLELKKILNGLSRNQKIFYDSSNDKINFLKAIREERKKWKLAIDASFTVLSILVTIAINAVAKIFNNDEYINKFVLILNCIVFGIQAFTIISVPVNEGIFDNKTWTRVMWILIPTIIGILLAIFLGIYVLPASVTISWIVVGVLGSNLFLQAFEYFLE</sequence>
<dbReference type="Proteomes" id="UP000789405">
    <property type="component" value="Unassembled WGS sequence"/>
</dbReference>
<evidence type="ECO:0000256" key="1">
    <source>
        <dbReference type="SAM" id="Phobius"/>
    </source>
</evidence>
<gene>
    <name evidence="2" type="ORF">DERYTH_LOCUS8719</name>
</gene>